<proteinExistence type="predicted"/>
<evidence type="ECO:0000256" key="1">
    <source>
        <dbReference type="SAM" id="MobiDB-lite"/>
    </source>
</evidence>
<protein>
    <submittedName>
        <fullName evidence="2">Uncharacterized protein</fullName>
    </submittedName>
</protein>
<dbReference type="Proteomes" id="UP000503251">
    <property type="component" value="Chromosome"/>
</dbReference>
<accession>A0ABX6NJP5</accession>
<sequence>MKPKRSVEHVVTDLFAFLGTYDCRDERRILALDAKPPQVFRTFYASYLPLIVTLWIQALQYNQPGNADAVSQAFLDEFHARMSRLGSRSLADEVLRGVAGLPKLLQRENGVVLVAAACVESMTNGNIPKKGKRASLLTQKILKILQFFITRLGAYEVVHQSSVPVPYVTTFFANGNGDGTGPAATPPAPAKTARTPAAASRSAAKAAAKPAAAAAESIVAKPEKPSSPLPELDEPPPVWAKDPSAENKPTPPEPMTPKELPPEPMTSDEPSLAEIEEVWTGDEQGAAAPSVQKTLQAAVEQPAVEDAAPAPVPEPASEAPKVAPAAAPAARPVAAPKAEAAEPVAMADAPDDPFADDDDEDMFVVDAEETDDDIFADAGWDEPDDEDEGVGAGDPYNELGIGDGDEPAVDADMSGFEFEEQEEEKHNPGIDVDEFHDVINRVVTEVLSSQTDSDPDSRNL</sequence>
<feature type="compositionally biased region" description="Acidic residues" evidence="1">
    <location>
        <begin position="349"/>
        <end position="389"/>
    </location>
</feature>
<evidence type="ECO:0000313" key="3">
    <source>
        <dbReference type="Proteomes" id="UP000503251"/>
    </source>
</evidence>
<feature type="region of interest" description="Disordered" evidence="1">
    <location>
        <begin position="179"/>
        <end position="411"/>
    </location>
</feature>
<feature type="compositionally biased region" description="Low complexity" evidence="1">
    <location>
        <begin position="190"/>
        <end position="215"/>
    </location>
</feature>
<dbReference type="RefSeq" id="WP_171268228.1">
    <property type="nucleotide sequence ID" value="NZ_CP039543.1"/>
</dbReference>
<feature type="compositionally biased region" description="Low complexity" evidence="1">
    <location>
        <begin position="297"/>
        <end position="348"/>
    </location>
</feature>
<reference evidence="2 3" key="1">
    <citation type="submission" date="2019-04" db="EMBL/GenBank/DDBJ databases">
        <title>Isolation and culture of sulfate reducing bacteria from the cold seep of the South China Sea.</title>
        <authorList>
            <person name="Sun C."/>
            <person name="Liu R."/>
        </authorList>
    </citation>
    <scope>NUCLEOTIDE SEQUENCE [LARGE SCALE GENOMIC DNA]</scope>
    <source>
        <strain evidence="2 3">CS1</strain>
    </source>
</reference>
<evidence type="ECO:0000313" key="2">
    <source>
        <dbReference type="EMBL" id="QJT10893.1"/>
    </source>
</evidence>
<name>A0ABX6NJP5_9BACT</name>
<keyword evidence="3" id="KW-1185">Reference proteome</keyword>
<organism evidence="2 3">
    <name type="scientific">Oceanidesulfovibrio marinus</name>
    <dbReference type="NCBI Taxonomy" id="370038"/>
    <lineage>
        <taxon>Bacteria</taxon>
        <taxon>Pseudomonadati</taxon>
        <taxon>Thermodesulfobacteriota</taxon>
        <taxon>Desulfovibrionia</taxon>
        <taxon>Desulfovibrionales</taxon>
        <taxon>Desulfovibrionaceae</taxon>
        <taxon>Oceanidesulfovibrio</taxon>
    </lineage>
</organism>
<dbReference type="EMBL" id="CP039543">
    <property type="protein sequence ID" value="QJT10893.1"/>
    <property type="molecule type" value="Genomic_DNA"/>
</dbReference>
<gene>
    <name evidence="2" type="ORF">E8L03_19115</name>
</gene>